<sequence>VVEEIDLYRGVGLSIGAAIGIGVEKVLKYLDILNRIQNSLEMNSVIKWCTMGQTSGIDIWFK</sequence>
<name>A0ABN7WUT1_GIGMA</name>
<dbReference type="Proteomes" id="UP000789901">
    <property type="component" value="Unassembled WGS sequence"/>
</dbReference>
<organism evidence="1 2">
    <name type="scientific">Gigaspora margarita</name>
    <dbReference type="NCBI Taxonomy" id="4874"/>
    <lineage>
        <taxon>Eukaryota</taxon>
        <taxon>Fungi</taxon>
        <taxon>Fungi incertae sedis</taxon>
        <taxon>Mucoromycota</taxon>
        <taxon>Glomeromycotina</taxon>
        <taxon>Glomeromycetes</taxon>
        <taxon>Diversisporales</taxon>
        <taxon>Gigasporaceae</taxon>
        <taxon>Gigaspora</taxon>
    </lineage>
</organism>
<proteinExistence type="predicted"/>
<dbReference type="EMBL" id="CAJVQB010065440">
    <property type="protein sequence ID" value="CAG8841294.1"/>
    <property type="molecule type" value="Genomic_DNA"/>
</dbReference>
<protein>
    <submittedName>
        <fullName evidence="1">9507_t:CDS:1</fullName>
    </submittedName>
</protein>
<evidence type="ECO:0000313" key="1">
    <source>
        <dbReference type="EMBL" id="CAG8841294.1"/>
    </source>
</evidence>
<feature type="non-terminal residue" evidence="1">
    <location>
        <position position="1"/>
    </location>
</feature>
<comment type="caution">
    <text evidence="1">The sequence shown here is derived from an EMBL/GenBank/DDBJ whole genome shotgun (WGS) entry which is preliminary data.</text>
</comment>
<keyword evidence="2" id="KW-1185">Reference proteome</keyword>
<accession>A0ABN7WUT1</accession>
<feature type="non-terminal residue" evidence="1">
    <location>
        <position position="62"/>
    </location>
</feature>
<gene>
    <name evidence="1" type="ORF">GMARGA_LOCUS35353</name>
</gene>
<reference evidence="1 2" key="1">
    <citation type="submission" date="2021-06" db="EMBL/GenBank/DDBJ databases">
        <authorList>
            <person name="Kallberg Y."/>
            <person name="Tangrot J."/>
            <person name="Rosling A."/>
        </authorList>
    </citation>
    <scope>NUCLEOTIDE SEQUENCE [LARGE SCALE GENOMIC DNA]</scope>
    <source>
        <strain evidence="1 2">120-4 pot B 10/14</strain>
    </source>
</reference>
<evidence type="ECO:0000313" key="2">
    <source>
        <dbReference type="Proteomes" id="UP000789901"/>
    </source>
</evidence>